<accession>A0A1H5GW31</accession>
<gene>
    <name evidence="1" type="ORF">SAMN04489740_0851</name>
</gene>
<dbReference type="EMBL" id="FNTV01000001">
    <property type="protein sequence ID" value="SEE19238.1"/>
    <property type="molecule type" value="Genomic_DNA"/>
</dbReference>
<dbReference type="AlphaFoldDB" id="A0A1H5GW31"/>
<evidence type="ECO:0000313" key="2">
    <source>
        <dbReference type="Proteomes" id="UP000182725"/>
    </source>
</evidence>
<protein>
    <submittedName>
        <fullName evidence="1">Uncharacterized protein</fullName>
    </submittedName>
</protein>
<organism evidence="1 2">
    <name type="scientific">Arthrobacter alpinus</name>
    <dbReference type="NCBI Taxonomy" id="656366"/>
    <lineage>
        <taxon>Bacteria</taxon>
        <taxon>Bacillati</taxon>
        <taxon>Actinomycetota</taxon>
        <taxon>Actinomycetes</taxon>
        <taxon>Micrococcales</taxon>
        <taxon>Micrococcaceae</taxon>
        <taxon>Arthrobacter</taxon>
    </lineage>
</organism>
<dbReference type="Proteomes" id="UP000182725">
    <property type="component" value="Unassembled WGS sequence"/>
</dbReference>
<sequence>MLTVMAVRQDAKWHSAGSYGWAVIISRVEVLCIEFVASLVCSHAPESRARKDRLSSPTIHTPRGCFFMPERGSHAITFEGHGMTGNWPPGLAQEG</sequence>
<proteinExistence type="predicted"/>
<name>A0A1H5GW31_9MICC</name>
<reference evidence="1 2" key="1">
    <citation type="submission" date="2016-10" db="EMBL/GenBank/DDBJ databases">
        <authorList>
            <person name="de Groot N.N."/>
        </authorList>
    </citation>
    <scope>NUCLEOTIDE SEQUENCE [LARGE SCALE GENOMIC DNA]</scope>
    <source>
        <strain evidence="1 2">DSM 22274</strain>
    </source>
</reference>
<evidence type="ECO:0000313" key="1">
    <source>
        <dbReference type="EMBL" id="SEE19238.1"/>
    </source>
</evidence>